<gene>
    <name evidence="2" type="ORF">PPTG_19858</name>
</gene>
<name>W2PAG3_PHYN3</name>
<dbReference type="OrthoDB" id="129028at2759"/>
<dbReference type="Proteomes" id="UP000018817">
    <property type="component" value="Unassembled WGS sequence"/>
</dbReference>
<protein>
    <submittedName>
        <fullName evidence="2">Uncharacterized protein</fullName>
    </submittedName>
</protein>
<dbReference type="RefSeq" id="XP_008916682.1">
    <property type="nucleotide sequence ID" value="XM_008918434.1"/>
</dbReference>
<organism evidence="2 3">
    <name type="scientific">Phytophthora nicotianae (strain INRA-310)</name>
    <name type="common">Phytophthora parasitica</name>
    <dbReference type="NCBI Taxonomy" id="761204"/>
    <lineage>
        <taxon>Eukaryota</taxon>
        <taxon>Sar</taxon>
        <taxon>Stramenopiles</taxon>
        <taxon>Oomycota</taxon>
        <taxon>Peronosporomycetes</taxon>
        <taxon>Peronosporales</taxon>
        <taxon>Peronosporaceae</taxon>
        <taxon>Phytophthora</taxon>
    </lineage>
</organism>
<dbReference type="GeneID" id="20188552"/>
<dbReference type="VEuPathDB" id="FungiDB:PPTG_19858"/>
<proteinExistence type="predicted"/>
<reference evidence="2 3" key="2">
    <citation type="submission" date="2013-11" db="EMBL/GenBank/DDBJ databases">
        <title>The Genome Sequence of Phytophthora parasitica INRA-310.</title>
        <authorList>
            <consortium name="The Broad Institute Genomics Platform"/>
            <person name="Russ C."/>
            <person name="Tyler B."/>
            <person name="Panabieres F."/>
            <person name="Shan W."/>
            <person name="Tripathy S."/>
            <person name="Grunwald N."/>
            <person name="Machado M."/>
            <person name="Johnson C.S."/>
            <person name="Arredondo F."/>
            <person name="Hong C."/>
            <person name="Coffey M."/>
            <person name="Young S.K."/>
            <person name="Zeng Q."/>
            <person name="Gargeya S."/>
            <person name="Fitzgerald M."/>
            <person name="Abouelleil A."/>
            <person name="Alvarado L."/>
            <person name="Chapman S.B."/>
            <person name="Gainer-Dewar J."/>
            <person name="Goldberg J."/>
            <person name="Griggs A."/>
            <person name="Gujja S."/>
            <person name="Hansen M."/>
            <person name="Howarth C."/>
            <person name="Imamovic A."/>
            <person name="Ireland A."/>
            <person name="Larimer J."/>
            <person name="McCowan C."/>
            <person name="Murphy C."/>
            <person name="Pearson M."/>
            <person name="Poon T.W."/>
            <person name="Priest M."/>
            <person name="Roberts A."/>
            <person name="Saif S."/>
            <person name="Shea T."/>
            <person name="Sykes S."/>
            <person name="Wortman J."/>
            <person name="Nusbaum C."/>
            <person name="Birren B."/>
        </authorList>
    </citation>
    <scope>NUCLEOTIDE SEQUENCE [LARGE SCALE GENOMIC DNA]</scope>
    <source>
        <strain evidence="2 3">INRA-310</strain>
    </source>
</reference>
<reference evidence="3" key="1">
    <citation type="submission" date="2011-12" db="EMBL/GenBank/DDBJ databases">
        <authorList>
            <consortium name="The Broad Institute Genome Sequencing Platform"/>
            <person name="Russ C."/>
            <person name="Tyler B."/>
            <person name="Panabieres F."/>
            <person name="Shan W."/>
            <person name="Tripathy S."/>
            <person name="Grunwald N."/>
            <person name="Machado M."/>
            <person name="Young S.K."/>
            <person name="Zeng Q."/>
            <person name="Gargeya S."/>
            <person name="Fitzgerald M."/>
            <person name="Haas B."/>
            <person name="Abouelleil A."/>
            <person name="Alvarado L."/>
            <person name="Arachchi H.M."/>
            <person name="Berlin A."/>
            <person name="Chapman S.B."/>
            <person name="Gearin G."/>
            <person name="Goldberg J."/>
            <person name="Griggs A."/>
            <person name="Gujja S."/>
            <person name="Hansen M."/>
            <person name="Heiman D."/>
            <person name="Howarth C."/>
            <person name="Larimer J."/>
            <person name="Lui A."/>
            <person name="MacDonald P.J.P."/>
            <person name="McCowen C."/>
            <person name="Montmayeur A."/>
            <person name="Murphy C."/>
            <person name="Neiman D."/>
            <person name="Pearson M."/>
            <person name="Priest M."/>
            <person name="Roberts A."/>
            <person name="Saif S."/>
            <person name="Shea T."/>
            <person name="Sisk P."/>
            <person name="Stolte C."/>
            <person name="Sykes S."/>
            <person name="Wortman J."/>
            <person name="Nusbaum C."/>
            <person name="Birren B."/>
        </authorList>
    </citation>
    <scope>NUCLEOTIDE SEQUENCE [LARGE SCALE GENOMIC DNA]</scope>
    <source>
        <strain evidence="3">INRA-310</strain>
    </source>
</reference>
<dbReference type="AlphaFoldDB" id="W2PAG3"/>
<sequence length="282" mass="31123">MGLQVALAGSILLLVAVFELWRLLVCSIFTLIVKAGLLRNIAVDPHTKISVMTATVKISLWPQLWNFLRAPKEEKLLVVLLSSIHLLVVKSTADLATTPQRREVSASPPFWQTLETSIGLNDIQHPIWNGVRVWFPRLMFLFRSVHAIELGVSSMSVDIVQKDEDVVTPMLNIKNGSVFVNAAFDTKSNELSCTVALSRTESVQVIIPGLNATTTLGRTEVNIRVPIYHNHEQLRALIPSAYSVIIDVIQVNLDLEHTIKAALCPKEQQCYGEPSTNAAAAS</sequence>
<evidence type="ECO:0000313" key="2">
    <source>
        <dbReference type="EMBL" id="ETM98037.1"/>
    </source>
</evidence>
<keyword evidence="1" id="KW-0472">Membrane</keyword>
<keyword evidence="1" id="KW-0812">Transmembrane</keyword>
<feature type="transmembrane region" description="Helical" evidence="1">
    <location>
        <begin position="6"/>
        <end position="33"/>
    </location>
</feature>
<evidence type="ECO:0000256" key="1">
    <source>
        <dbReference type="SAM" id="Phobius"/>
    </source>
</evidence>
<dbReference type="EMBL" id="KI669763">
    <property type="protein sequence ID" value="ETM98037.1"/>
    <property type="molecule type" value="Genomic_DNA"/>
</dbReference>
<accession>W2PAG3</accession>
<evidence type="ECO:0000313" key="3">
    <source>
        <dbReference type="Proteomes" id="UP000018817"/>
    </source>
</evidence>
<keyword evidence="1" id="KW-1133">Transmembrane helix</keyword>